<dbReference type="GO" id="GO:0016765">
    <property type="term" value="F:transferase activity, transferring alkyl or aryl (other than methyl) groups"/>
    <property type="evidence" value="ECO:0007669"/>
    <property type="project" value="InterPro"/>
</dbReference>
<keyword evidence="7" id="KW-1185">Reference proteome</keyword>
<name>A0A319ETQ2_ASPSB</name>
<dbReference type="PANTHER" id="PTHR42723:SF1">
    <property type="entry name" value="CHLOROPHYLL SYNTHASE, CHLOROPLASTIC"/>
    <property type="match status" value="1"/>
</dbReference>
<evidence type="ECO:0000256" key="1">
    <source>
        <dbReference type="ARBA" id="ARBA00004141"/>
    </source>
</evidence>
<organism evidence="6 7">
    <name type="scientific">Aspergillus sclerotiicarbonarius (strain CBS 121057 / IBT 28362)</name>
    <dbReference type="NCBI Taxonomy" id="1448318"/>
    <lineage>
        <taxon>Eukaryota</taxon>
        <taxon>Fungi</taxon>
        <taxon>Dikarya</taxon>
        <taxon>Ascomycota</taxon>
        <taxon>Pezizomycotina</taxon>
        <taxon>Eurotiomycetes</taxon>
        <taxon>Eurotiomycetidae</taxon>
        <taxon>Eurotiales</taxon>
        <taxon>Aspergillaceae</taxon>
        <taxon>Aspergillus</taxon>
        <taxon>Aspergillus subgen. Circumdati</taxon>
    </lineage>
</organism>
<dbReference type="AlphaFoldDB" id="A0A319ETQ2"/>
<dbReference type="Gene3D" id="1.10.357.140">
    <property type="entry name" value="UbiA prenyltransferase"/>
    <property type="match status" value="1"/>
</dbReference>
<dbReference type="GO" id="GO:0016020">
    <property type="term" value="C:membrane"/>
    <property type="evidence" value="ECO:0007669"/>
    <property type="project" value="UniProtKB-SubCell"/>
</dbReference>
<feature type="transmembrane region" description="Helical" evidence="5">
    <location>
        <begin position="297"/>
        <end position="317"/>
    </location>
</feature>
<evidence type="ECO:0000313" key="7">
    <source>
        <dbReference type="Proteomes" id="UP000248423"/>
    </source>
</evidence>
<evidence type="ECO:0000256" key="5">
    <source>
        <dbReference type="SAM" id="Phobius"/>
    </source>
</evidence>
<dbReference type="STRING" id="1448318.A0A319ETQ2"/>
<evidence type="ECO:0000313" key="6">
    <source>
        <dbReference type="EMBL" id="PYI04659.1"/>
    </source>
</evidence>
<reference evidence="6 7" key="1">
    <citation type="submission" date="2018-02" db="EMBL/GenBank/DDBJ databases">
        <title>The genomes of Aspergillus section Nigri reveals drivers in fungal speciation.</title>
        <authorList>
            <consortium name="DOE Joint Genome Institute"/>
            <person name="Vesth T.C."/>
            <person name="Nybo J."/>
            <person name="Theobald S."/>
            <person name="Brandl J."/>
            <person name="Frisvad J.C."/>
            <person name="Nielsen K.F."/>
            <person name="Lyhne E.K."/>
            <person name="Kogle M.E."/>
            <person name="Kuo A."/>
            <person name="Riley R."/>
            <person name="Clum A."/>
            <person name="Nolan M."/>
            <person name="Lipzen A."/>
            <person name="Salamov A."/>
            <person name="Henrissat B."/>
            <person name="Wiebenga A."/>
            <person name="De vries R.P."/>
            <person name="Grigoriev I.V."/>
            <person name="Mortensen U.H."/>
            <person name="Andersen M.R."/>
            <person name="Baker S.E."/>
        </authorList>
    </citation>
    <scope>NUCLEOTIDE SEQUENCE [LARGE SCALE GENOMIC DNA]</scope>
    <source>
        <strain evidence="6 7">CBS 121057</strain>
    </source>
</reference>
<sequence>MEMIRTQALALISLLSHEVAITYHLLKSNLGAGVFLYLSAACIRLLPPPESSVFPVIRIFFKVFLVSVSHQYCWDIVNQLTSVDEDRINKPQRPIPAGRLTVTAAKWRWLISWTVSPALVYHVLNSEALIMFLLSEALVALCYVWPTFDHWTFRNIFPALWTFLSFRLLNTVICETYPQLSAQPKLDVILSLWVLGTIHIQEFHDIDGDRKMQRRTLPVVLSSTSSMNMLRRITATLIVASGLCLVLGGCRMCLTPFNFTGLGLLLTGGFHLLGALAVGVRCVYATSVDMDERTYKVYYILTAYWLVYFLSLVNVSIATEAMVKEG</sequence>
<dbReference type="VEuPathDB" id="FungiDB:BO78DRAFT_449314"/>
<evidence type="ECO:0000256" key="3">
    <source>
        <dbReference type="ARBA" id="ARBA00022989"/>
    </source>
</evidence>
<proteinExistence type="predicted"/>
<dbReference type="InterPro" id="IPR044878">
    <property type="entry name" value="UbiA_sf"/>
</dbReference>
<evidence type="ECO:0008006" key="8">
    <source>
        <dbReference type="Google" id="ProtNLM"/>
    </source>
</evidence>
<protein>
    <recommendedName>
        <fullName evidence="8">UbiA prenyltransferase</fullName>
    </recommendedName>
</protein>
<feature type="transmembrane region" description="Helical" evidence="5">
    <location>
        <begin position="233"/>
        <end position="257"/>
    </location>
</feature>
<evidence type="ECO:0000256" key="4">
    <source>
        <dbReference type="ARBA" id="ARBA00023136"/>
    </source>
</evidence>
<keyword evidence="3 5" id="KW-1133">Transmembrane helix</keyword>
<dbReference type="InterPro" id="IPR050475">
    <property type="entry name" value="Prenyltransferase_related"/>
</dbReference>
<dbReference type="PANTHER" id="PTHR42723">
    <property type="entry name" value="CHLOROPHYLL SYNTHASE"/>
    <property type="match status" value="1"/>
</dbReference>
<dbReference type="EMBL" id="KZ826366">
    <property type="protein sequence ID" value="PYI04659.1"/>
    <property type="molecule type" value="Genomic_DNA"/>
</dbReference>
<feature type="transmembrane region" description="Helical" evidence="5">
    <location>
        <begin position="263"/>
        <end position="285"/>
    </location>
</feature>
<comment type="subcellular location">
    <subcellularLocation>
        <location evidence="1">Membrane</location>
        <topology evidence="1">Multi-pass membrane protein</topology>
    </subcellularLocation>
</comment>
<accession>A0A319ETQ2</accession>
<dbReference type="Pfam" id="PF01040">
    <property type="entry name" value="UbiA"/>
    <property type="match status" value="1"/>
</dbReference>
<gene>
    <name evidence="6" type="ORF">BO78DRAFT_449314</name>
</gene>
<dbReference type="Proteomes" id="UP000248423">
    <property type="component" value="Unassembled WGS sequence"/>
</dbReference>
<evidence type="ECO:0000256" key="2">
    <source>
        <dbReference type="ARBA" id="ARBA00022692"/>
    </source>
</evidence>
<keyword evidence="2 5" id="KW-0812">Transmembrane</keyword>
<keyword evidence="4 5" id="KW-0472">Membrane</keyword>
<dbReference type="CDD" id="cd13965">
    <property type="entry name" value="PT_UbiA_3"/>
    <property type="match status" value="1"/>
</dbReference>
<dbReference type="OrthoDB" id="434972at2759"/>
<dbReference type="InterPro" id="IPR000537">
    <property type="entry name" value="UbiA_prenyltransferase"/>
</dbReference>